<dbReference type="PROSITE" id="PS50887">
    <property type="entry name" value="GGDEF"/>
    <property type="match status" value="1"/>
</dbReference>
<dbReference type="Gene3D" id="3.30.70.270">
    <property type="match status" value="1"/>
</dbReference>
<feature type="domain" description="GGDEF" evidence="3">
    <location>
        <begin position="223"/>
        <end position="356"/>
    </location>
</feature>
<dbReference type="InterPro" id="IPR043128">
    <property type="entry name" value="Rev_trsase/Diguanyl_cyclase"/>
</dbReference>
<organism evidence="4">
    <name type="scientific">uncultured Solirubrobacteraceae bacterium</name>
    <dbReference type="NCBI Taxonomy" id="1162706"/>
    <lineage>
        <taxon>Bacteria</taxon>
        <taxon>Bacillati</taxon>
        <taxon>Actinomycetota</taxon>
        <taxon>Thermoleophilia</taxon>
        <taxon>Solirubrobacterales</taxon>
        <taxon>Solirubrobacteraceae</taxon>
        <taxon>environmental samples</taxon>
    </lineage>
</organism>
<protein>
    <submittedName>
        <fullName evidence="4">Diguanylate cyclase/phosphodiesterase (GGDEF &amp; EAL domains) with PAS/PAC sensor(S)</fullName>
    </submittedName>
</protein>
<dbReference type="SMART" id="SM00052">
    <property type="entry name" value="EAL"/>
    <property type="match status" value="1"/>
</dbReference>
<dbReference type="Pfam" id="PF00563">
    <property type="entry name" value="EAL"/>
    <property type="match status" value="1"/>
</dbReference>
<dbReference type="PANTHER" id="PTHR44757">
    <property type="entry name" value="DIGUANYLATE CYCLASE DGCP"/>
    <property type="match status" value="1"/>
</dbReference>
<evidence type="ECO:0000259" key="2">
    <source>
        <dbReference type="PROSITE" id="PS50883"/>
    </source>
</evidence>
<dbReference type="SUPFAM" id="SSF55781">
    <property type="entry name" value="GAF domain-like"/>
    <property type="match status" value="1"/>
</dbReference>
<dbReference type="InterPro" id="IPR029016">
    <property type="entry name" value="GAF-like_dom_sf"/>
</dbReference>
<dbReference type="PANTHER" id="PTHR44757:SF2">
    <property type="entry name" value="BIOFILM ARCHITECTURE MAINTENANCE PROTEIN MBAA"/>
    <property type="match status" value="1"/>
</dbReference>
<dbReference type="AlphaFoldDB" id="A0A6J4RTR1"/>
<dbReference type="CDD" id="cd01948">
    <property type="entry name" value="EAL"/>
    <property type="match status" value="1"/>
</dbReference>
<dbReference type="SMART" id="SM00267">
    <property type="entry name" value="GGDEF"/>
    <property type="match status" value="1"/>
</dbReference>
<feature type="region of interest" description="Disordered" evidence="1">
    <location>
        <begin position="1"/>
        <end position="26"/>
    </location>
</feature>
<dbReference type="Gene3D" id="3.20.20.450">
    <property type="entry name" value="EAL domain"/>
    <property type="match status" value="1"/>
</dbReference>
<dbReference type="EMBL" id="CADCVJ010000156">
    <property type="protein sequence ID" value="CAA9479003.1"/>
    <property type="molecule type" value="Genomic_DNA"/>
</dbReference>
<feature type="domain" description="EAL" evidence="2">
    <location>
        <begin position="365"/>
        <end position="619"/>
    </location>
</feature>
<dbReference type="InterPro" id="IPR029787">
    <property type="entry name" value="Nucleotide_cyclase"/>
</dbReference>
<dbReference type="SUPFAM" id="SSF55073">
    <property type="entry name" value="Nucleotide cyclase"/>
    <property type="match status" value="1"/>
</dbReference>
<dbReference type="NCBIfam" id="TIGR00254">
    <property type="entry name" value="GGDEF"/>
    <property type="match status" value="1"/>
</dbReference>
<proteinExistence type="predicted"/>
<dbReference type="SUPFAM" id="SSF141868">
    <property type="entry name" value="EAL domain-like"/>
    <property type="match status" value="1"/>
</dbReference>
<evidence type="ECO:0000259" key="3">
    <source>
        <dbReference type="PROSITE" id="PS50887"/>
    </source>
</evidence>
<sequence length="626" mass="67408">MTSEHASRFARSGGSSIRRRRPRPIAEAVNDPARLAALRDTGLLDSEAEEVFDRLTAVAREAVGADVSLVSLVDADRQFFKSAQGLGQPWADARETPLSHSFCQRVVAGEEPLVVTDAREDPALAHHLAVRDLGVIAYVGIPLTLRDGHTLGSFCAISRRPRSWSPGELRILDALGRAAVTEIELRRMRRALSLLDPLTGLPNATLFRHHLELALEQTRGKPCGVVVLSLGVNDFTSVNESFGHTVGDSLLRTLADRLRAAVSHEDVLCRFSGDQFLLLCREVRDETAAGGLARRLVAAVTQDPYEVDAIGHRLSVSVGIAIAGRFQAGVDDLIAGADSSMREAKRSSCTVAVRERGHRQRATRRLQLSNALSDALRNEEIDIAHQPIVDLGTGAITGTEVLARWTHERFGSVSPAEFIPLAERKGDIVVLGEQVLRRACRQVASWQRSLGRPVGVSVNLAPQQVQQANLVEVVTEILRETGLPASSLTLEVTEGVLLDDRPLHHRTLAGLSDAGVRLALDDFGVGYSALGYLRSFPMDMLKIDKSFIAAIAEQGRSHQLVTAIISMSRALGLTVTAEGIEEEGQVALLRESGCHRGQGFLLGRPAGAEEILALIAGHPATGGPAA</sequence>
<name>A0A6J4RTR1_9ACTN</name>
<gene>
    <name evidence="4" type="ORF">AVDCRST_MAG38-1890</name>
</gene>
<reference evidence="4" key="1">
    <citation type="submission" date="2020-02" db="EMBL/GenBank/DDBJ databases">
        <authorList>
            <person name="Meier V. D."/>
        </authorList>
    </citation>
    <scope>NUCLEOTIDE SEQUENCE</scope>
    <source>
        <strain evidence="4">AVDCRST_MAG38</strain>
    </source>
</reference>
<dbReference type="CDD" id="cd01949">
    <property type="entry name" value="GGDEF"/>
    <property type="match status" value="1"/>
</dbReference>
<dbReference type="SMART" id="SM00065">
    <property type="entry name" value="GAF"/>
    <property type="match status" value="1"/>
</dbReference>
<evidence type="ECO:0000256" key="1">
    <source>
        <dbReference type="SAM" id="MobiDB-lite"/>
    </source>
</evidence>
<accession>A0A6J4RTR1</accession>
<evidence type="ECO:0000313" key="4">
    <source>
        <dbReference type="EMBL" id="CAA9479003.1"/>
    </source>
</evidence>
<dbReference type="Gene3D" id="3.30.450.40">
    <property type="match status" value="1"/>
</dbReference>
<dbReference type="InterPro" id="IPR035919">
    <property type="entry name" value="EAL_sf"/>
</dbReference>
<dbReference type="InterPro" id="IPR000160">
    <property type="entry name" value="GGDEF_dom"/>
</dbReference>
<dbReference type="Pfam" id="PF00990">
    <property type="entry name" value="GGDEF"/>
    <property type="match status" value="1"/>
</dbReference>
<dbReference type="InterPro" id="IPR003018">
    <property type="entry name" value="GAF"/>
</dbReference>
<dbReference type="Pfam" id="PF01590">
    <property type="entry name" value="GAF"/>
    <property type="match status" value="1"/>
</dbReference>
<dbReference type="InterPro" id="IPR052155">
    <property type="entry name" value="Biofilm_reg_signaling"/>
</dbReference>
<dbReference type="InterPro" id="IPR001633">
    <property type="entry name" value="EAL_dom"/>
</dbReference>
<dbReference type="PROSITE" id="PS50883">
    <property type="entry name" value="EAL"/>
    <property type="match status" value="1"/>
</dbReference>